<sequence>MDSQDSSLYTFIKNFYENITGITGELRDITVGHPKIANDCNDIIQLSEESAFIVLSEANFYKKIANIAIHILHASPLETPVSKTGPLNQFLRVEEFKALKATHNHQNAMVAIFYAIHLLNQEVENNIEISCHSLADLIQILCVINMDDKDESNLYQSLVSATQYLALLLEQITYKTNTNLQYKFCPKNL</sequence>
<dbReference type="AlphaFoldDB" id="A0A1W1DTS4"/>
<protein>
    <submittedName>
        <fullName evidence="1">Uncharacterized protein</fullName>
    </submittedName>
</protein>
<accession>A0A1W1DTS4</accession>
<name>A0A1W1DTS4_9ZZZZ</name>
<dbReference type="EMBL" id="FPHY01000013">
    <property type="protein sequence ID" value="SFV85164.1"/>
    <property type="molecule type" value="Genomic_DNA"/>
</dbReference>
<proteinExistence type="predicted"/>
<evidence type="ECO:0000313" key="1">
    <source>
        <dbReference type="EMBL" id="SFV85164.1"/>
    </source>
</evidence>
<gene>
    <name evidence="1" type="ORF">MNB_SUP05-SYMBIONT-4-775</name>
</gene>
<reference evidence="1" key="1">
    <citation type="submission" date="2016-10" db="EMBL/GenBank/DDBJ databases">
        <authorList>
            <person name="de Groot N.N."/>
        </authorList>
    </citation>
    <scope>NUCLEOTIDE SEQUENCE</scope>
</reference>
<organism evidence="1">
    <name type="scientific">hydrothermal vent metagenome</name>
    <dbReference type="NCBI Taxonomy" id="652676"/>
    <lineage>
        <taxon>unclassified sequences</taxon>
        <taxon>metagenomes</taxon>
        <taxon>ecological metagenomes</taxon>
    </lineage>
</organism>